<feature type="domain" description="Outer membrane protein beta-barrel" evidence="1">
    <location>
        <begin position="404"/>
        <end position="801"/>
    </location>
</feature>
<gene>
    <name evidence="2" type="ORF">FNT36_09330</name>
</gene>
<dbReference type="SUPFAM" id="SSF49452">
    <property type="entry name" value="Starch-binding domain-like"/>
    <property type="match status" value="1"/>
</dbReference>
<protein>
    <submittedName>
        <fullName evidence="2">Outer membrane beta-barrel protein</fullName>
    </submittedName>
</protein>
<comment type="caution">
    <text evidence="2">The sequence shown here is derived from an EMBL/GenBank/DDBJ whole genome shotgun (WGS) entry which is preliminary data.</text>
</comment>
<evidence type="ECO:0000313" key="2">
    <source>
        <dbReference type="EMBL" id="TVT41624.1"/>
    </source>
</evidence>
<dbReference type="InterPro" id="IPR037066">
    <property type="entry name" value="Plug_dom_sf"/>
</dbReference>
<dbReference type="PANTHER" id="PTHR40980:SF4">
    <property type="entry name" value="TONB-DEPENDENT RECEPTOR-LIKE BETA-BARREL DOMAIN-CONTAINING PROTEIN"/>
    <property type="match status" value="1"/>
</dbReference>
<dbReference type="Proteomes" id="UP000317624">
    <property type="component" value="Unassembled WGS sequence"/>
</dbReference>
<dbReference type="SUPFAM" id="SSF56935">
    <property type="entry name" value="Porins"/>
    <property type="match status" value="1"/>
</dbReference>
<dbReference type="Pfam" id="PF14905">
    <property type="entry name" value="OMP_b-brl_3"/>
    <property type="match status" value="1"/>
</dbReference>
<name>A0A558BYM2_9BACT</name>
<reference evidence="2 3" key="1">
    <citation type="submission" date="2019-07" db="EMBL/GenBank/DDBJ databases">
        <title>Hymenobacter sp. straun FUR1 Genome sequencing and assembly.</title>
        <authorList>
            <person name="Chhetri G."/>
        </authorList>
    </citation>
    <scope>NUCLEOTIDE SEQUENCE [LARGE SCALE GENOMIC DNA]</scope>
    <source>
        <strain evidence="2 3">Fur1</strain>
    </source>
</reference>
<dbReference type="AlphaFoldDB" id="A0A558BYM2"/>
<dbReference type="Gene3D" id="2.170.130.10">
    <property type="entry name" value="TonB-dependent receptor, plug domain"/>
    <property type="match status" value="1"/>
</dbReference>
<dbReference type="GO" id="GO:0030246">
    <property type="term" value="F:carbohydrate binding"/>
    <property type="evidence" value="ECO:0007669"/>
    <property type="project" value="InterPro"/>
</dbReference>
<dbReference type="Pfam" id="PF13620">
    <property type="entry name" value="CarboxypepD_reg"/>
    <property type="match status" value="1"/>
</dbReference>
<dbReference type="InterPro" id="IPR013784">
    <property type="entry name" value="Carb-bd-like_fold"/>
</dbReference>
<proteinExistence type="predicted"/>
<organism evidence="2 3">
    <name type="scientific">Hymenobacter setariae</name>
    <dbReference type="NCBI Taxonomy" id="2594794"/>
    <lineage>
        <taxon>Bacteria</taxon>
        <taxon>Pseudomonadati</taxon>
        <taxon>Bacteroidota</taxon>
        <taxon>Cytophagia</taxon>
        <taxon>Cytophagales</taxon>
        <taxon>Hymenobacteraceae</taxon>
        <taxon>Hymenobacter</taxon>
    </lineage>
</organism>
<dbReference type="EMBL" id="VMRJ01000002">
    <property type="protein sequence ID" value="TVT41624.1"/>
    <property type="molecule type" value="Genomic_DNA"/>
</dbReference>
<accession>A0A558BYM2</accession>
<sequence>MPFSTLININSTFCRVARYLLIGGGVVAPLAMRAQERAAVTGTVGSAAGAGLELVTVALHRATDSVVVKTEFTNATGAFRLEAAAGERYLVSAQKVGYKRYWSPALVLPATGAVLPAISLLPSQAVALKEVTVAGRKPLYEQLADRTVVNVADSPLAAGATTLDILGRAPNVTANGTDELALRGRQGLLVVLDGKRVPLTGSDLAEYLRALPAEQVQSVELITNPPASYDAQGGAGVIIINLKKDQRLGANASLNVSYGRGRYGKAVAGGSLNYRRKNLNLYGTYTFNDRQYYTQFTFGRHFMATPTLPATRSNQDTYQYLKQLTNSAKVGLDINLSKRTLLGVSATGLTSKTTSETTSDAFFYGDGGALADRVYSQTEQDVSRPNGAVNLNLRHTFADSATASVISADADYARYRNARQLKLDTNHSSPALGPTELTGDQRSTLSIGTAKIDYSQPLPHRARLDLGAKVTQIASENGTVFYNRTGITPSDYKYVVLTDISQPFTYHENVNAAYVSLRSNLAKTTLQAGLRGEQANIRADLSGASVREQHYFQLFPSLLVQHTLNKNNALSLSVARRIDRPSYLQLSPLRVYLDATSYSAGNYSLLPQTSYNFEVSHTYKGKFTTALAYARTNQPFVITSQPSPDGDRVVVNQYVNLSTQNFYTLNLIAPLQLTKSWTLYANVLAYYNQYQGMLNTTVLDRGRLACNLTANNSFALPHGWTAELNGFYESREVGGFQVLQHRGQVGAAVQKVFWHKQATFRLNATDIFYTTPLRVTSTYDDFMESFYRRQDLRVVTAAFTYRFGNNKVTAARKRTIGADDELRRAADSQ</sequence>
<dbReference type="InterPro" id="IPR041700">
    <property type="entry name" value="OMP_b-brl_3"/>
</dbReference>
<dbReference type="PANTHER" id="PTHR40980">
    <property type="entry name" value="PLUG DOMAIN-CONTAINING PROTEIN"/>
    <property type="match status" value="1"/>
</dbReference>
<keyword evidence="3" id="KW-1185">Reference proteome</keyword>
<evidence type="ECO:0000259" key="1">
    <source>
        <dbReference type="Pfam" id="PF14905"/>
    </source>
</evidence>
<evidence type="ECO:0000313" key="3">
    <source>
        <dbReference type="Proteomes" id="UP000317624"/>
    </source>
</evidence>
<dbReference type="OrthoDB" id="3771655at2"/>